<feature type="transmembrane region" description="Helical" evidence="7">
    <location>
        <begin position="25"/>
        <end position="47"/>
    </location>
</feature>
<sequence length="389" mass="43333">MTDFLVKLFIKNRNDIHDPQVRKKYGSLGGIVGIICNIILFTLKFLAGVLTSSISITADAFNNLSDAGSSIITLVGFKMASMPSDDEHPFGHGRIEYVSGLIVSLIIMLMGVELFKSSVEKIISPETITFQWLSLGILIFSILLKLWMALFNRRLGKKINSVAMQATAADSLSDVIATTAVVIGILVFYFFHLNIDGWIGVVVALFILYTGFTTARDTMNSLLGQAPDAEFVKAVEEKVLSYPDVVGVHDLIIHNYGPGRCLISLHAEVPCDIDILSIHDAIDNIERDLNQTFQCETVIHMDPISLNDKEANRMYDFLKALVAELDPVLSIHDFRMVAGPTHTNLIFDVVVPHKYHLSDEEVREKINQLVKEKNTSYETVMNIDHSYTV</sequence>
<keyword evidence="6 7" id="KW-0472">Membrane</keyword>
<feature type="domain" description="Cation efflux protein cytoplasmic" evidence="9">
    <location>
        <begin position="227"/>
        <end position="303"/>
    </location>
</feature>
<dbReference type="InterPro" id="IPR050291">
    <property type="entry name" value="CDF_Transporter"/>
</dbReference>
<comment type="similarity">
    <text evidence="2">Belongs to the cation diffusion facilitator (CDF) transporter (TC 2.A.4) family.</text>
</comment>
<dbReference type="FunFam" id="1.20.1510.10:FF:000006">
    <property type="entry name" value="Divalent cation efflux transporter"/>
    <property type="match status" value="1"/>
</dbReference>
<dbReference type="InterPro" id="IPR027470">
    <property type="entry name" value="Cation_efflux_CTD"/>
</dbReference>
<evidence type="ECO:0000256" key="1">
    <source>
        <dbReference type="ARBA" id="ARBA00004141"/>
    </source>
</evidence>
<dbReference type="InterPro" id="IPR058533">
    <property type="entry name" value="Cation_efflux_TM"/>
</dbReference>
<comment type="subcellular location">
    <subcellularLocation>
        <location evidence="1">Membrane</location>
        <topology evidence="1">Multi-pass membrane protein</topology>
    </subcellularLocation>
</comment>
<protein>
    <submittedName>
        <fullName evidence="10">Cation transporter</fullName>
    </submittedName>
</protein>
<dbReference type="RefSeq" id="WP_093989006.1">
    <property type="nucleotide sequence ID" value="NZ_JACRTL010000001.1"/>
</dbReference>
<dbReference type="GO" id="GO:0016020">
    <property type="term" value="C:membrane"/>
    <property type="evidence" value="ECO:0007669"/>
    <property type="project" value="UniProtKB-SubCell"/>
</dbReference>
<dbReference type="OrthoDB" id="9806522at2"/>
<evidence type="ECO:0000256" key="5">
    <source>
        <dbReference type="ARBA" id="ARBA00022989"/>
    </source>
</evidence>
<dbReference type="SUPFAM" id="SSF160240">
    <property type="entry name" value="Cation efflux protein cytoplasmic domain-like"/>
    <property type="match status" value="1"/>
</dbReference>
<organism evidence="10 11">
    <name type="scientific">Massiliimalia timonensis</name>
    <dbReference type="NCBI Taxonomy" id="1987501"/>
    <lineage>
        <taxon>Bacteria</taxon>
        <taxon>Bacillati</taxon>
        <taxon>Bacillota</taxon>
        <taxon>Clostridia</taxon>
        <taxon>Eubacteriales</taxon>
        <taxon>Oscillospiraceae</taxon>
        <taxon>Massiliimalia</taxon>
    </lineage>
</organism>
<dbReference type="InterPro" id="IPR027469">
    <property type="entry name" value="Cation_efflux_TMD_sf"/>
</dbReference>
<reference evidence="10" key="1">
    <citation type="submission" date="2020-08" db="EMBL/GenBank/DDBJ databases">
        <title>Genome public.</title>
        <authorList>
            <person name="Liu C."/>
            <person name="Sun Q."/>
        </authorList>
    </citation>
    <scope>NUCLEOTIDE SEQUENCE</scope>
    <source>
        <strain evidence="10">NSJ-15</strain>
    </source>
</reference>
<gene>
    <name evidence="10" type="ORF">H8702_03640</name>
</gene>
<dbReference type="Gene3D" id="3.30.70.1350">
    <property type="entry name" value="Cation efflux protein, cytoplasmic domain"/>
    <property type="match status" value="1"/>
</dbReference>
<keyword evidence="4 7" id="KW-0812">Transmembrane</keyword>
<dbReference type="Gene3D" id="1.20.1510.10">
    <property type="entry name" value="Cation efflux protein transmembrane domain"/>
    <property type="match status" value="1"/>
</dbReference>
<evidence type="ECO:0000256" key="7">
    <source>
        <dbReference type="SAM" id="Phobius"/>
    </source>
</evidence>
<dbReference type="InterPro" id="IPR002524">
    <property type="entry name" value="Cation_efflux"/>
</dbReference>
<comment type="caution">
    <text evidence="10">The sequence shown here is derived from an EMBL/GenBank/DDBJ whole genome shotgun (WGS) entry which is preliminary data.</text>
</comment>
<feature type="transmembrane region" description="Helical" evidence="7">
    <location>
        <begin position="197"/>
        <end position="215"/>
    </location>
</feature>
<feature type="transmembrane region" description="Helical" evidence="7">
    <location>
        <begin position="132"/>
        <end position="151"/>
    </location>
</feature>
<dbReference type="InterPro" id="IPR036837">
    <property type="entry name" value="Cation_efflux_CTD_sf"/>
</dbReference>
<dbReference type="PANTHER" id="PTHR43840:SF15">
    <property type="entry name" value="MITOCHONDRIAL METAL TRANSPORTER 1-RELATED"/>
    <property type="match status" value="1"/>
</dbReference>
<evidence type="ECO:0000259" key="9">
    <source>
        <dbReference type="Pfam" id="PF16916"/>
    </source>
</evidence>
<dbReference type="PANTHER" id="PTHR43840">
    <property type="entry name" value="MITOCHONDRIAL METAL TRANSPORTER 1-RELATED"/>
    <property type="match status" value="1"/>
</dbReference>
<evidence type="ECO:0000256" key="6">
    <source>
        <dbReference type="ARBA" id="ARBA00023136"/>
    </source>
</evidence>
<name>A0A8J6P348_9FIRM</name>
<evidence type="ECO:0000313" key="10">
    <source>
        <dbReference type="EMBL" id="MBC8610218.1"/>
    </source>
</evidence>
<dbReference type="SUPFAM" id="SSF161111">
    <property type="entry name" value="Cation efflux protein transmembrane domain-like"/>
    <property type="match status" value="1"/>
</dbReference>
<keyword evidence="3" id="KW-0813">Transport</keyword>
<feature type="transmembrane region" description="Helical" evidence="7">
    <location>
        <begin position="95"/>
        <end position="112"/>
    </location>
</feature>
<evidence type="ECO:0000313" key="11">
    <source>
        <dbReference type="Proteomes" id="UP000632659"/>
    </source>
</evidence>
<dbReference type="EMBL" id="JACRTL010000001">
    <property type="protein sequence ID" value="MBC8610218.1"/>
    <property type="molecule type" value="Genomic_DNA"/>
</dbReference>
<dbReference type="AlphaFoldDB" id="A0A8J6P348"/>
<dbReference type="NCBIfam" id="TIGR01297">
    <property type="entry name" value="CDF"/>
    <property type="match status" value="1"/>
</dbReference>
<evidence type="ECO:0000256" key="3">
    <source>
        <dbReference type="ARBA" id="ARBA00022448"/>
    </source>
</evidence>
<evidence type="ECO:0000259" key="8">
    <source>
        <dbReference type="Pfam" id="PF01545"/>
    </source>
</evidence>
<evidence type="ECO:0000256" key="4">
    <source>
        <dbReference type="ARBA" id="ARBA00022692"/>
    </source>
</evidence>
<proteinExistence type="inferred from homology"/>
<feature type="transmembrane region" description="Helical" evidence="7">
    <location>
        <begin position="172"/>
        <end position="191"/>
    </location>
</feature>
<evidence type="ECO:0000256" key="2">
    <source>
        <dbReference type="ARBA" id="ARBA00008114"/>
    </source>
</evidence>
<dbReference type="GO" id="GO:0008324">
    <property type="term" value="F:monoatomic cation transmembrane transporter activity"/>
    <property type="evidence" value="ECO:0007669"/>
    <property type="project" value="InterPro"/>
</dbReference>
<accession>A0A8J6P348</accession>
<keyword evidence="5 7" id="KW-1133">Transmembrane helix</keyword>
<dbReference type="Proteomes" id="UP000632659">
    <property type="component" value="Unassembled WGS sequence"/>
</dbReference>
<dbReference type="Pfam" id="PF01545">
    <property type="entry name" value="Cation_efflux"/>
    <property type="match status" value="1"/>
</dbReference>
<keyword evidence="11" id="KW-1185">Reference proteome</keyword>
<feature type="domain" description="Cation efflux protein transmembrane" evidence="8">
    <location>
        <begin position="31"/>
        <end position="223"/>
    </location>
</feature>
<dbReference type="Pfam" id="PF16916">
    <property type="entry name" value="ZT_dimer"/>
    <property type="match status" value="1"/>
</dbReference>